<dbReference type="STRING" id="559515.M4BD31"/>
<dbReference type="EMBL" id="JH598146">
    <property type="status" value="NOT_ANNOTATED_CDS"/>
    <property type="molecule type" value="Genomic_DNA"/>
</dbReference>
<dbReference type="Pfam" id="PF23726">
    <property type="entry name" value="Beta-prop_RSE1_2nd"/>
    <property type="match status" value="1"/>
</dbReference>
<dbReference type="SUPFAM" id="SSF50978">
    <property type="entry name" value="WD40 repeat-like"/>
    <property type="match status" value="1"/>
</dbReference>
<dbReference type="InterPro" id="IPR015943">
    <property type="entry name" value="WD40/YVTN_repeat-like_dom_sf"/>
</dbReference>
<dbReference type="EnsemblProtists" id="HpaT804198">
    <property type="protein sequence ID" value="HpaP804198"/>
    <property type="gene ID" value="HpaG804198"/>
</dbReference>
<dbReference type="InParanoid" id="M4BD31"/>
<sequence>MWSLRETFAAEYDKYLLQSYVNEIRILAIGDEDEMEEKEIPAFTNVKTLLCRNMYGDVWLQVTESEVRLIGCITFSLSSTWSPPPESRITVAAANPTQVAFATSGGVLVYLEVENGQLSGKNKVKMEHEITCVDISPLARSDVGEKDASMTSPSTHWDMAALRASICVVGLWTDFSVSVLKLPTLEKLTTDSLGTDLLLRSVLCNTFEGKGYLLVGLGDGSLVNYELNVEQGKIGTRKRVSLGSQPLTLSTFRSKNMTHAFAACDSPTVVYSNNNKLLYSNINSKEVNVTCPFDSESFPECLALASEEGLMTGMVDDIQKLHIQTFHLNGLARRVAHNAESHTLGVLTVNCTIDDTGKEVDQEFVRLFKDQNFEGLHSYRLDTSGAPQKSGDTIFSSRLPFRSSMVPSRRSLGTRIKTGCPPWALSMRMPTSAARRISICLLCNVTVARGQMKGAGAWRRSGSSTWASS</sequence>
<dbReference type="Proteomes" id="UP000011713">
    <property type="component" value="Unassembled WGS sequence"/>
</dbReference>
<dbReference type="AlphaFoldDB" id="M4BD31"/>
<evidence type="ECO:0000259" key="1">
    <source>
        <dbReference type="Pfam" id="PF23726"/>
    </source>
</evidence>
<evidence type="ECO:0000313" key="2">
    <source>
        <dbReference type="EnsemblProtists" id="HpaP804198"/>
    </source>
</evidence>
<organism evidence="2 3">
    <name type="scientific">Hyaloperonospora arabidopsidis (strain Emoy2)</name>
    <name type="common">Downy mildew agent</name>
    <name type="synonym">Peronospora arabidopsidis</name>
    <dbReference type="NCBI Taxonomy" id="559515"/>
    <lineage>
        <taxon>Eukaryota</taxon>
        <taxon>Sar</taxon>
        <taxon>Stramenopiles</taxon>
        <taxon>Oomycota</taxon>
        <taxon>Peronosporomycetes</taxon>
        <taxon>Peronosporales</taxon>
        <taxon>Peronosporaceae</taxon>
        <taxon>Hyaloperonospora</taxon>
    </lineage>
</organism>
<dbReference type="PANTHER" id="PTHR10644">
    <property type="entry name" value="DNA REPAIR/RNA PROCESSING CPSF FAMILY"/>
    <property type="match status" value="1"/>
</dbReference>
<dbReference type="eggNOG" id="KOG1897">
    <property type="taxonomic scope" value="Eukaryota"/>
</dbReference>
<proteinExistence type="predicted"/>
<dbReference type="Gene3D" id="2.130.10.10">
    <property type="entry name" value="YVTN repeat-like/Quinoprotein amine dehydrogenase"/>
    <property type="match status" value="1"/>
</dbReference>
<name>M4BD31_HYAAE</name>
<reference evidence="2" key="2">
    <citation type="submission" date="2015-06" db="UniProtKB">
        <authorList>
            <consortium name="EnsemblProtists"/>
        </authorList>
    </citation>
    <scope>IDENTIFICATION</scope>
    <source>
        <strain evidence="2">Emoy2</strain>
    </source>
</reference>
<reference evidence="3" key="1">
    <citation type="journal article" date="2010" name="Science">
        <title>Signatures of adaptation to obligate biotrophy in the Hyaloperonospora arabidopsidis genome.</title>
        <authorList>
            <person name="Baxter L."/>
            <person name="Tripathy S."/>
            <person name="Ishaque N."/>
            <person name="Boot N."/>
            <person name="Cabral A."/>
            <person name="Kemen E."/>
            <person name="Thines M."/>
            <person name="Ah-Fong A."/>
            <person name="Anderson R."/>
            <person name="Badejoko W."/>
            <person name="Bittner-Eddy P."/>
            <person name="Boore J.L."/>
            <person name="Chibucos M.C."/>
            <person name="Coates M."/>
            <person name="Dehal P."/>
            <person name="Delehaunty K."/>
            <person name="Dong S."/>
            <person name="Downton P."/>
            <person name="Dumas B."/>
            <person name="Fabro G."/>
            <person name="Fronick C."/>
            <person name="Fuerstenberg S.I."/>
            <person name="Fulton L."/>
            <person name="Gaulin E."/>
            <person name="Govers F."/>
            <person name="Hughes L."/>
            <person name="Humphray S."/>
            <person name="Jiang R.H."/>
            <person name="Judelson H."/>
            <person name="Kamoun S."/>
            <person name="Kyung K."/>
            <person name="Meijer H."/>
            <person name="Minx P."/>
            <person name="Morris P."/>
            <person name="Nelson J."/>
            <person name="Phuntumart V."/>
            <person name="Qutob D."/>
            <person name="Rehmany A."/>
            <person name="Rougon-Cardoso A."/>
            <person name="Ryden P."/>
            <person name="Torto-Alalibo T."/>
            <person name="Studholme D."/>
            <person name="Wang Y."/>
            <person name="Win J."/>
            <person name="Wood J."/>
            <person name="Clifton S.W."/>
            <person name="Rogers J."/>
            <person name="Van den Ackerveken G."/>
            <person name="Jones J.D."/>
            <person name="McDowell J.M."/>
            <person name="Beynon J."/>
            <person name="Tyler B.M."/>
        </authorList>
    </citation>
    <scope>NUCLEOTIDE SEQUENCE [LARGE SCALE GENOMIC DNA]</scope>
    <source>
        <strain evidence="3">Emoy2</strain>
    </source>
</reference>
<dbReference type="OMA" id="RIICAVN"/>
<dbReference type="InterPro" id="IPR050358">
    <property type="entry name" value="RSE1/DDB1/CFT1"/>
</dbReference>
<dbReference type="HOGENOM" id="CLU_583250_0_0_1"/>
<dbReference type="InterPro" id="IPR036322">
    <property type="entry name" value="WD40_repeat_dom_sf"/>
</dbReference>
<feature type="domain" description="RSE1/DDB1/CPSF1 second beta-propeller" evidence="1">
    <location>
        <begin position="1"/>
        <end position="310"/>
    </location>
</feature>
<protein>
    <recommendedName>
        <fullName evidence="1">RSE1/DDB1/CPSF1 second beta-propeller domain-containing protein</fullName>
    </recommendedName>
</protein>
<dbReference type="InterPro" id="IPR058543">
    <property type="entry name" value="Beta-prop_RSE1/DDB1/CPSF1_2nd"/>
</dbReference>
<keyword evidence="3" id="KW-1185">Reference proteome</keyword>
<accession>M4BD31</accession>
<evidence type="ECO:0000313" key="3">
    <source>
        <dbReference type="Proteomes" id="UP000011713"/>
    </source>
</evidence>
<dbReference type="VEuPathDB" id="FungiDB:HpaG804198"/>